<feature type="region of interest" description="Disordered" evidence="1">
    <location>
        <begin position="177"/>
        <end position="209"/>
    </location>
</feature>
<evidence type="ECO:0000313" key="2">
    <source>
        <dbReference type="EMBL" id="RJE21229.1"/>
    </source>
</evidence>
<evidence type="ECO:0000313" key="3">
    <source>
        <dbReference type="Proteomes" id="UP000266188"/>
    </source>
</evidence>
<protein>
    <submittedName>
        <fullName evidence="2">Uncharacterized protein</fullName>
    </submittedName>
</protein>
<keyword evidence="3" id="KW-1185">Reference proteome</keyword>
<organism evidence="2 3">
    <name type="scientific">Aspergillus sclerotialis</name>
    <dbReference type="NCBI Taxonomy" id="2070753"/>
    <lineage>
        <taxon>Eukaryota</taxon>
        <taxon>Fungi</taxon>
        <taxon>Dikarya</taxon>
        <taxon>Ascomycota</taxon>
        <taxon>Pezizomycotina</taxon>
        <taxon>Eurotiomycetes</taxon>
        <taxon>Eurotiomycetidae</taxon>
        <taxon>Eurotiales</taxon>
        <taxon>Aspergillaceae</taxon>
        <taxon>Aspergillus</taxon>
        <taxon>Aspergillus subgen. Polypaecilum</taxon>
    </lineage>
</organism>
<feature type="region of interest" description="Disordered" evidence="1">
    <location>
        <begin position="282"/>
        <end position="301"/>
    </location>
</feature>
<accession>A0A3A2ZDK9</accession>
<feature type="compositionally biased region" description="Low complexity" evidence="1">
    <location>
        <begin position="252"/>
        <end position="270"/>
    </location>
</feature>
<sequence>MSQDQFPSGLEELDSFTVDHTGQEANFTLNPSLFDLSLDYKQPSSEPCDFNSLGIGSQFADSSTSLPTSLGFGSDGDTLQSSRSPLDCEPGISGPGRLLCGSESDLTSSSTSWITSNNPAVCGTAPEPDWTLTASENSRSSFDGWSEFRDMPEQYCSPRRGRQGLPRRKSRYLVRQSGGHTGPIYIPNSNAMDPMERWRESPPEDEPASMSAILSALENMPSHQQPDQSMNSRSSSRVARHNVFRFYRRAPSTVSGESSSSSKTSAESTVSLALTGLVDDTRSHGKVACPENYRTYSRNRR</sequence>
<dbReference type="Proteomes" id="UP000266188">
    <property type="component" value="Unassembled WGS sequence"/>
</dbReference>
<comment type="caution">
    <text evidence="2">The sequence shown here is derived from an EMBL/GenBank/DDBJ whole genome shotgun (WGS) entry which is preliminary data.</text>
</comment>
<gene>
    <name evidence="2" type="ORF">PHISCL_06442</name>
</gene>
<name>A0A3A2ZDK9_9EURO</name>
<dbReference type="EMBL" id="MVGC01000243">
    <property type="protein sequence ID" value="RJE21229.1"/>
    <property type="molecule type" value="Genomic_DNA"/>
</dbReference>
<feature type="region of interest" description="Disordered" evidence="1">
    <location>
        <begin position="251"/>
        <end position="270"/>
    </location>
</feature>
<dbReference type="STRING" id="2070753.A0A3A2ZDK9"/>
<dbReference type="AlphaFoldDB" id="A0A3A2ZDK9"/>
<reference evidence="3" key="1">
    <citation type="submission" date="2017-02" db="EMBL/GenBank/DDBJ databases">
        <authorList>
            <person name="Tafer H."/>
            <person name="Lopandic K."/>
        </authorList>
    </citation>
    <scope>NUCLEOTIDE SEQUENCE [LARGE SCALE GENOMIC DNA]</scope>
    <source>
        <strain evidence="3">CBS 366.77</strain>
    </source>
</reference>
<dbReference type="OrthoDB" id="4369964at2759"/>
<proteinExistence type="predicted"/>
<evidence type="ECO:0000256" key="1">
    <source>
        <dbReference type="SAM" id="MobiDB-lite"/>
    </source>
</evidence>
<feature type="region of interest" description="Disordered" evidence="1">
    <location>
        <begin position="64"/>
        <end position="94"/>
    </location>
</feature>